<dbReference type="OrthoDB" id="9965873at2"/>
<keyword evidence="1" id="KW-1133">Transmembrane helix</keyword>
<feature type="transmembrane region" description="Helical" evidence="1">
    <location>
        <begin position="7"/>
        <end position="27"/>
    </location>
</feature>
<keyword evidence="1" id="KW-0812">Transmembrane</keyword>
<feature type="transmembrane region" description="Helical" evidence="1">
    <location>
        <begin position="39"/>
        <end position="58"/>
    </location>
</feature>
<accession>A0A0M3DKZ8</accession>
<dbReference type="AlphaFoldDB" id="A0A0M3DKZ8"/>
<gene>
    <name evidence="2" type="ORF">VN21_01045</name>
</gene>
<keyword evidence="1" id="KW-0472">Membrane</keyword>
<proteinExistence type="predicted"/>
<evidence type="ECO:0000313" key="3">
    <source>
        <dbReference type="Proteomes" id="UP000034407"/>
    </source>
</evidence>
<evidence type="ECO:0000313" key="2">
    <source>
        <dbReference type="EMBL" id="KKY02831.1"/>
    </source>
</evidence>
<dbReference type="PATRIC" id="fig|1629550.3.peg.166"/>
<evidence type="ECO:0000256" key="1">
    <source>
        <dbReference type="SAM" id="Phobius"/>
    </source>
</evidence>
<keyword evidence="3" id="KW-1185">Reference proteome</keyword>
<dbReference type="RefSeq" id="WP_046821633.1">
    <property type="nucleotide sequence ID" value="NZ_JBCLWQ010000004.1"/>
</dbReference>
<protein>
    <submittedName>
        <fullName evidence="2">Uncharacterized protein</fullName>
    </submittedName>
</protein>
<dbReference type="EMBL" id="LBBT01000019">
    <property type="protein sequence ID" value="KKY02831.1"/>
    <property type="molecule type" value="Genomic_DNA"/>
</dbReference>
<dbReference type="Proteomes" id="UP000034407">
    <property type="component" value="Unassembled WGS sequence"/>
</dbReference>
<comment type="caution">
    <text evidence="2">The sequence shown here is derived from an EMBL/GenBank/DDBJ whole genome shotgun (WGS) entry which is preliminary data.</text>
</comment>
<organism evidence="2 3">
    <name type="scientific">Paraclostridium benzoelyticum</name>
    <dbReference type="NCBI Taxonomy" id="1629550"/>
    <lineage>
        <taxon>Bacteria</taxon>
        <taxon>Bacillati</taxon>
        <taxon>Bacillota</taxon>
        <taxon>Clostridia</taxon>
        <taxon>Peptostreptococcales</taxon>
        <taxon>Peptostreptococcaceae</taxon>
        <taxon>Paraclostridium</taxon>
    </lineage>
</organism>
<name>A0A0M3DKZ8_9FIRM</name>
<reference evidence="2 3" key="1">
    <citation type="submission" date="2015-04" db="EMBL/GenBank/DDBJ databases">
        <title>Microcin producing Clostridium sp. JC272T.</title>
        <authorList>
            <person name="Jyothsna T."/>
            <person name="Sasikala C."/>
            <person name="Ramana C."/>
        </authorList>
    </citation>
    <scope>NUCLEOTIDE SEQUENCE [LARGE SCALE GENOMIC DNA]</scope>
    <source>
        <strain evidence="2 3">JC272</strain>
    </source>
</reference>
<feature type="transmembrane region" description="Helical" evidence="1">
    <location>
        <begin position="70"/>
        <end position="91"/>
    </location>
</feature>
<sequence length="92" mass="10651">MSKYRKLIDWVIGLIVTIFFLYGPSYFFVINPYVNPYKIPMIVLGAFLSYCALSIIYWATNKNIKLAIHYILMFIVDIVSIISIIIITAYMG</sequence>